<dbReference type="InterPro" id="IPR007379">
    <property type="entry name" value="Tim44-like_dom"/>
</dbReference>
<name>A0ABU3P8Y0_9BURK</name>
<evidence type="ECO:0000256" key="2">
    <source>
        <dbReference type="SAM" id="Phobius"/>
    </source>
</evidence>
<dbReference type="Pfam" id="PF04280">
    <property type="entry name" value="Tim44"/>
    <property type="match status" value="1"/>
</dbReference>
<protein>
    <submittedName>
        <fullName evidence="4">TIM44-like domain-containing protein</fullName>
    </submittedName>
</protein>
<reference evidence="4" key="1">
    <citation type="submission" date="2023-09" db="EMBL/GenBank/DDBJ databases">
        <title>Paucibacter sp. APW11 Genome sequencing and assembly.</title>
        <authorList>
            <person name="Kim I."/>
        </authorList>
    </citation>
    <scope>NUCLEOTIDE SEQUENCE</scope>
    <source>
        <strain evidence="4">APW11</strain>
    </source>
</reference>
<keyword evidence="2" id="KW-0472">Membrane</keyword>
<proteinExistence type="predicted"/>
<evidence type="ECO:0000313" key="5">
    <source>
        <dbReference type="Proteomes" id="UP001246372"/>
    </source>
</evidence>
<gene>
    <name evidence="4" type="ORF">RQP53_07145</name>
</gene>
<dbReference type="RefSeq" id="WP_315649530.1">
    <property type="nucleotide sequence ID" value="NZ_JAVXZY010000002.1"/>
</dbReference>
<organism evidence="4 5">
    <name type="scientific">Roseateles aquae</name>
    <dbReference type="NCBI Taxonomy" id="3077235"/>
    <lineage>
        <taxon>Bacteria</taxon>
        <taxon>Pseudomonadati</taxon>
        <taxon>Pseudomonadota</taxon>
        <taxon>Betaproteobacteria</taxon>
        <taxon>Burkholderiales</taxon>
        <taxon>Sphaerotilaceae</taxon>
        <taxon>Roseateles</taxon>
    </lineage>
</organism>
<feature type="transmembrane region" description="Helical" evidence="2">
    <location>
        <begin position="77"/>
        <end position="95"/>
    </location>
</feature>
<dbReference type="InterPro" id="IPR032710">
    <property type="entry name" value="NTF2-like_dom_sf"/>
</dbReference>
<keyword evidence="2" id="KW-1133">Transmembrane helix</keyword>
<dbReference type="SUPFAM" id="SSF54427">
    <property type="entry name" value="NTF2-like"/>
    <property type="match status" value="1"/>
</dbReference>
<dbReference type="EMBL" id="JAVXZY010000002">
    <property type="protein sequence ID" value="MDT8999040.1"/>
    <property type="molecule type" value="Genomic_DNA"/>
</dbReference>
<keyword evidence="5" id="KW-1185">Reference proteome</keyword>
<evidence type="ECO:0000259" key="3">
    <source>
        <dbReference type="SMART" id="SM00978"/>
    </source>
</evidence>
<feature type="compositionally biased region" description="Low complexity" evidence="1">
    <location>
        <begin position="56"/>
        <end position="71"/>
    </location>
</feature>
<comment type="caution">
    <text evidence="4">The sequence shown here is derived from an EMBL/GenBank/DDBJ whole genome shotgun (WGS) entry which is preliminary data.</text>
</comment>
<dbReference type="SMART" id="SM00978">
    <property type="entry name" value="Tim44"/>
    <property type="match status" value="1"/>
</dbReference>
<feature type="transmembrane region" description="Helical" evidence="2">
    <location>
        <begin position="102"/>
        <end position="124"/>
    </location>
</feature>
<evidence type="ECO:0000256" key="1">
    <source>
        <dbReference type="SAM" id="MobiDB-lite"/>
    </source>
</evidence>
<accession>A0ABU3P8Y0</accession>
<feature type="region of interest" description="Disordered" evidence="1">
    <location>
        <begin position="26"/>
        <end position="71"/>
    </location>
</feature>
<sequence>MKRLLVTLLSLTLTLGLLGPVEAKRLGGGGSSGMKRTPPPATAPHETPKPAPQPSAAPQQAATPPAAAAAPAPKRNWLGPIAGIAAGLGIAALASHFGLGGALANVMTIALIGFALMALIGWLMRRRAAASGAPAGLQFAGMPAAPQTGTAAWQPAAAPAATDGFDTAGFEQLAKRVFIRLQAANDTGDQNDLRKFTTPEMYAAIQQDLLERRGAAQSTEVLQLDARVIERAQEQGQQIVSVRFWGQLREQQGAAPESFDEIWHLLRPLDGSRDWAIAGIQQSQ</sequence>
<feature type="domain" description="Tim44-like" evidence="3">
    <location>
        <begin position="151"/>
        <end position="282"/>
    </location>
</feature>
<dbReference type="Proteomes" id="UP001246372">
    <property type="component" value="Unassembled WGS sequence"/>
</dbReference>
<keyword evidence="2" id="KW-0812">Transmembrane</keyword>
<dbReference type="PANTHER" id="PTHR41542:SF1">
    <property type="entry name" value="BLL5807 PROTEIN"/>
    <property type="match status" value="1"/>
</dbReference>
<dbReference type="PANTHER" id="PTHR41542">
    <property type="entry name" value="BLL5807 PROTEIN"/>
    <property type="match status" value="1"/>
</dbReference>
<evidence type="ECO:0000313" key="4">
    <source>
        <dbReference type="EMBL" id="MDT8999040.1"/>
    </source>
</evidence>